<keyword evidence="3" id="KW-1185">Reference proteome</keyword>
<keyword evidence="1" id="KW-0812">Transmembrane</keyword>
<evidence type="ECO:0000313" key="3">
    <source>
        <dbReference type="Proteomes" id="UP000242444"/>
    </source>
</evidence>
<sequence length="132" mass="14237">MWGPPTPPQPPEVPDRRSLVTGAQAWTVPACVLPTIAIWWPSLYGATGSAGATAFGVAILAVLAAGVGLGLGAIIGRLRHYGKVRARHWHPAAVAAREREHVGRAQANAMRTPTQVVADELHDLREELRMRW</sequence>
<keyword evidence="1" id="KW-0472">Membrane</keyword>
<organism evidence="2 3">
    <name type="scientific">Amycolatopsis antarctica</name>
    <dbReference type="NCBI Taxonomy" id="1854586"/>
    <lineage>
        <taxon>Bacteria</taxon>
        <taxon>Bacillati</taxon>
        <taxon>Actinomycetota</taxon>
        <taxon>Actinomycetes</taxon>
        <taxon>Pseudonocardiales</taxon>
        <taxon>Pseudonocardiaceae</taxon>
        <taxon>Amycolatopsis</taxon>
    </lineage>
</organism>
<evidence type="ECO:0000313" key="2">
    <source>
        <dbReference type="EMBL" id="OZM70305.1"/>
    </source>
</evidence>
<comment type="caution">
    <text evidence="2">The sequence shown here is derived from an EMBL/GenBank/DDBJ whole genome shotgun (WGS) entry which is preliminary data.</text>
</comment>
<feature type="transmembrane region" description="Helical" evidence="1">
    <location>
        <begin position="52"/>
        <end position="75"/>
    </location>
</feature>
<reference evidence="2 3" key="1">
    <citation type="submission" date="2017-07" db="EMBL/GenBank/DDBJ databases">
        <title>Amycolatopsis antarcticus sp. nov., isolated from the surface of an Antarcticus brown macroalga.</title>
        <authorList>
            <person name="Wang J."/>
            <person name="Leiva S."/>
            <person name="Huang J."/>
            <person name="Huang Y."/>
        </authorList>
    </citation>
    <scope>NUCLEOTIDE SEQUENCE [LARGE SCALE GENOMIC DNA]</scope>
    <source>
        <strain evidence="2 3">AU-G6</strain>
    </source>
</reference>
<dbReference type="EMBL" id="NKYE01000021">
    <property type="protein sequence ID" value="OZM70305.1"/>
    <property type="molecule type" value="Genomic_DNA"/>
</dbReference>
<name>A0A263CYX6_9PSEU</name>
<proteinExistence type="predicted"/>
<keyword evidence="1" id="KW-1133">Transmembrane helix</keyword>
<dbReference type="Proteomes" id="UP000242444">
    <property type="component" value="Unassembled WGS sequence"/>
</dbReference>
<dbReference type="InParanoid" id="A0A263CYX6"/>
<protein>
    <submittedName>
        <fullName evidence="2">Uncharacterized protein</fullName>
    </submittedName>
</protein>
<evidence type="ECO:0000256" key="1">
    <source>
        <dbReference type="SAM" id="Phobius"/>
    </source>
</evidence>
<dbReference type="AlphaFoldDB" id="A0A263CYX6"/>
<gene>
    <name evidence="2" type="ORF">CFN78_25590</name>
</gene>
<accession>A0A263CYX6</accession>